<dbReference type="AlphaFoldDB" id="A0A1H7HV07"/>
<dbReference type="InterPro" id="IPR029044">
    <property type="entry name" value="Nucleotide-diphossugar_trans"/>
</dbReference>
<dbReference type="Gene3D" id="3.90.550.10">
    <property type="entry name" value="Spore Coat Polysaccharide Biosynthesis Protein SpsA, Chain A"/>
    <property type="match status" value="1"/>
</dbReference>
<dbReference type="Gene3D" id="2.160.10.10">
    <property type="entry name" value="Hexapeptide repeat proteins"/>
    <property type="match status" value="1"/>
</dbReference>
<evidence type="ECO:0000259" key="4">
    <source>
        <dbReference type="Pfam" id="PF24894"/>
    </source>
</evidence>
<dbReference type="PANTHER" id="PTHR43523:SF6">
    <property type="entry name" value="GLYCOGEN BIOSYNTHESIS PROTEIN GLGD"/>
    <property type="match status" value="1"/>
</dbReference>
<dbReference type="CDD" id="cd02508">
    <property type="entry name" value="ADP_Glucose_PP"/>
    <property type="match status" value="1"/>
</dbReference>
<accession>A0A1H7HV07</accession>
<evidence type="ECO:0000256" key="1">
    <source>
        <dbReference type="ARBA" id="ARBA00010443"/>
    </source>
</evidence>
<dbReference type="EMBL" id="FOAT01000003">
    <property type="protein sequence ID" value="SEK54136.1"/>
    <property type="molecule type" value="Genomic_DNA"/>
</dbReference>
<evidence type="ECO:0000313" key="5">
    <source>
        <dbReference type="EMBL" id="SEK54136.1"/>
    </source>
</evidence>
<dbReference type="InterPro" id="IPR011831">
    <property type="entry name" value="ADP-Glc_PPase"/>
</dbReference>
<dbReference type="Pfam" id="PF24894">
    <property type="entry name" value="Hexapep_GlmU"/>
    <property type="match status" value="1"/>
</dbReference>
<dbReference type="NCBIfam" id="TIGR02092">
    <property type="entry name" value="glgD"/>
    <property type="match status" value="1"/>
</dbReference>
<keyword evidence="5" id="KW-0808">Transferase</keyword>
<dbReference type="CDD" id="cd04651">
    <property type="entry name" value="LbH_G1P_AT_C"/>
    <property type="match status" value="1"/>
</dbReference>
<organism evidence="5 6">
    <name type="scientific">Ruminococcus albus</name>
    <dbReference type="NCBI Taxonomy" id="1264"/>
    <lineage>
        <taxon>Bacteria</taxon>
        <taxon>Bacillati</taxon>
        <taxon>Bacillota</taxon>
        <taxon>Clostridia</taxon>
        <taxon>Eubacteriales</taxon>
        <taxon>Oscillospiraceae</taxon>
        <taxon>Ruminococcus</taxon>
    </lineage>
</organism>
<evidence type="ECO:0000256" key="2">
    <source>
        <dbReference type="ARBA" id="ARBA00023056"/>
    </source>
</evidence>
<dbReference type="InterPro" id="IPR011004">
    <property type="entry name" value="Trimer_LpxA-like_sf"/>
</dbReference>
<dbReference type="Proteomes" id="UP000186015">
    <property type="component" value="Unassembled WGS sequence"/>
</dbReference>
<feature type="domain" description="Glucose-1-phosphate adenylyltransferase/Bifunctional protein GlmU-like C-terminal hexapeptide" evidence="4">
    <location>
        <begin position="290"/>
        <end position="358"/>
    </location>
</feature>
<dbReference type="PANTHER" id="PTHR43523">
    <property type="entry name" value="GLUCOSE-1-PHOSPHATE ADENYLYLTRANSFERASE-RELATED"/>
    <property type="match status" value="1"/>
</dbReference>
<dbReference type="GO" id="GO:0008878">
    <property type="term" value="F:glucose-1-phosphate adenylyltransferase activity"/>
    <property type="evidence" value="ECO:0007669"/>
    <property type="project" value="InterPro"/>
</dbReference>
<keyword evidence="5" id="KW-0548">Nucleotidyltransferase</keyword>
<dbReference type="InterPro" id="IPR056818">
    <property type="entry name" value="GlmU/GlgC-like_hexapep"/>
</dbReference>
<dbReference type="SUPFAM" id="SSF53448">
    <property type="entry name" value="Nucleotide-diphospho-sugar transferases"/>
    <property type="match status" value="1"/>
</dbReference>
<proteinExistence type="inferred from homology"/>
<reference evidence="5 6" key="1">
    <citation type="submission" date="2016-10" db="EMBL/GenBank/DDBJ databases">
        <authorList>
            <person name="de Groot N.N."/>
        </authorList>
    </citation>
    <scope>NUCLEOTIDE SEQUENCE [LARGE SCALE GENOMIC DNA]</scope>
    <source>
        <strain evidence="5 6">KH2T6</strain>
    </source>
</reference>
<protein>
    <submittedName>
        <fullName evidence="5">Glucose-1-phosphate adenylyltransferase</fullName>
    </submittedName>
</protein>
<evidence type="ECO:0000259" key="3">
    <source>
        <dbReference type="Pfam" id="PF00483"/>
    </source>
</evidence>
<evidence type="ECO:0000313" key="6">
    <source>
        <dbReference type="Proteomes" id="UP000186015"/>
    </source>
</evidence>
<comment type="similarity">
    <text evidence="1">Belongs to the bacterial/plant glucose-1-phosphate adenylyltransferase family.</text>
</comment>
<dbReference type="OrthoDB" id="9801810at2"/>
<dbReference type="Pfam" id="PF00483">
    <property type="entry name" value="NTP_transferase"/>
    <property type="match status" value="1"/>
</dbReference>
<feature type="domain" description="Nucleotidyl transferase" evidence="3">
    <location>
        <begin position="19"/>
        <end position="232"/>
    </location>
</feature>
<sequence>MEVNMGNVLGLVFANMHDTTLGDLTKNRTMGSVMFGGRYRLIDFPLSNMVNSGICEVGVITKSNYQSLLDHLGSAREWDLARKKGGLYILPPFGNVESTLYRGRIEAIYGAMNFITHSTAKYVVLTDCDVITNIDYKPIVAKHIETGADITVVSHTGPYTTEDLKTATVLNTNEEGQVTSVLIQPELSGTCTCSLNMFVMSMEFMVDMIKDAIARGKVSFEKDILQERCSELKIMAYEYKYYFSKLNSTDTYFKANMDILDPENARKLFVPKRSIYTKVSDNAPAKYDLNCIVKNSLVADGCIIEGEVENCVLFRGVKIGKGAKIKNCILGQGTVVGDGAQMNYVITDKDVTVAPKHVLTSSAEYQMYVSKGAKV</sequence>
<dbReference type="GO" id="GO:0005978">
    <property type="term" value="P:glycogen biosynthetic process"/>
    <property type="evidence" value="ECO:0007669"/>
    <property type="project" value="UniProtKB-KW"/>
</dbReference>
<gene>
    <name evidence="5" type="ORF">SAMN05216469_103110</name>
</gene>
<dbReference type="InterPro" id="IPR005835">
    <property type="entry name" value="NTP_transferase_dom"/>
</dbReference>
<keyword evidence="2" id="KW-0320">Glycogen biosynthesis</keyword>
<dbReference type="RefSeq" id="WP_074830479.1">
    <property type="nucleotide sequence ID" value="NZ_FOAT01000003.1"/>
</dbReference>
<dbReference type="InterPro" id="IPR011832">
    <property type="entry name" value="GlgDAde_trans"/>
</dbReference>
<name>A0A1H7HV07_RUMAL</name>
<dbReference type="SUPFAM" id="SSF51161">
    <property type="entry name" value="Trimeric LpxA-like enzymes"/>
    <property type="match status" value="1"/>
</dbReference>